<organism evidence="2 3">
    <name type="scientific">Stenotrophomonas maltophilia</name>
    <name type="common">Pseudomonas maltophilia</name>
    <name type="synonym">Xanthomonas maltophilia</name>
    <dbReference type="NCBI Taxonomy" id="40324"/>
    <lineage>
        <taxon>Bacteria</taxon>
        <taxon>Pseudomonadati</taxon>
        <taxon>Pseudomonadota</taxon>
        <taxon>Gammaproteobacteria</taxon>
        <taxon>Lysobacterales</taxon>
        <taxon>Lysobacteraceae</taxon>
        <taxon>Stenotrophomonas</taxon>
        <taxon>Stenotrophomonas maltophilia group</taxon>
    </lineage>
</organism>
<sequence>MKRSLTQGPQAGQYYLFSPDLESSRPFRGAEVENLSVLLDPPRIILRPDSGGFPALREKPRVVFDASKGPEPRDLEGGFSGYWLVSERLWQVMNSVDPHAFDFVECDVRLADGTPMPRRFLCDVVRELDVIDEGRSRLDIEIDEEFVNGKFYSLAGGASLAIRSEVVREGHVFLTPFSTFVIASRDFVDAVHAAGLPTNPRDSGISFVDAAEI</sequence>
<evidence type="ECO:0000313" key="3">
    <source>
        <dbReference type="Proteomes" id="UP000037632"/>
    </source>
</evidence>
<name>A0AB34TKX4_STEMA</name>
<evidence type="ECO:0000313" key="2">
    <source>
        <dbReference type="EMBL" id="KOO83682.1"/>
    </source>
</evidence>
<dbReference type="InterPro" id="IPR012433">
    <property type="entry name" value="Imm11"/>
</dbReference>
<dbReference type="EMBL" id="JZIW01000001">
    <property type="protein sequence ID" value="KOO83682.1"/>
    <property type="molecule type" value="Genomic_DNA"/>
</dbReference>
<dbReference type="Proteomes" id="UP000037632">
    <property type="component" value="Unassembled WGS sequence"/>
</dbReference>
<feature type="domain" description="Immunity MXAN-0049 protein" evidence="1">
    <location>
        <begin position="13"/>
        <end position="211"/>
    </location>
</feature>
<dbReference type="RefSeq" id="WP_053462010.1">
    <property type="nucleotide sequence ID" value="NZ_JZIW01000001.1"/>
</dbReference>
<gene>
    <name evidence="2" type="ORF">VL23_10950</name>
</gene>
<accession>A0AB34TKX4</accession>
<protein>
    <recommendedName>
        <fullName evidence="1">Immunity MXAN-0049 protein domain-containing protein</fullName>
    </recommendedName>
</protein>
<reference evidence="2 3" key="1">
    <citation type="journal article" date="2015" name="Antimicrob. Agents Chemother.">
        <title>Whole-Genome Sequencing Identifies Emergence of a Quinolone Resistance Mutation in a Case of Stenotrophomonas maltophilia Bacteremia.</title>
        <authorList>
            <person name="Pak T.R."/>
            <person name="Altman D.R."/>
            <person name="Attie O."/>
            <person name="Sebra R."/>
            <person name="Hamula C.L."/>
            <person name="Lewis M."/>
            <person name="Deikus G."/>
            <person name="Newman L.C."/>
            <person name="Fang G."/>
            <person name="Hand J."/>
            <person name="Papel G."/>
            <person name="Wallach F."/>
            <person name="Schadt E.E."/>
            <person name="Huprikar S."/>
            <person name="van Bakel H."/>
            <person name="Kasarskis A."/>
            <person name="Bashir A."/>
        </authorList>
    </citation>
    <scope>NUCLEOTIDE SEQUENCE [LARGE SCALE GENOMIC DNA]</scope>
    <source>
        <strain evidence="2 3">ISMMS6</strain>
    </source>
</reference>
<proteinExistence type="predicted"/>
<dbReference type="AlphaFoldDB" id="A0AB34TKX4"/>
<dbReference type="Pfam" id="PF07791">
    <property type="entry name" value="Imm11"/>
    <property type="match status" value="1"/>
</dbReference>
<evidence type="ECO:0000259" key="1">
    <source>
        <dbReference type="Pfam" id="PF07791"/>
    </source>
</evidence>
<comment type="caution">
    <text evidence="2">The sequence shown here is derived from an EMBL/GenBank/DDBJ whole genome shotgun (WGS) entry which is preliminary data.</text>
</comment>